<dbReference type="Proteomes" id="UP000201613">
    <property type="component" value="Unassembled WGS sequence"/>
</dbReference>
<accession>A0A238LBS8</accession>
<dbReference type="EMBL" id="FXZK01000001">
    <property type="protein sequence ID" value="SMY07013.1"/>
    <property type="molecule type" value="Genomic_DNA"/>
</dbReference>
<reference evidence="1 2" key="1">
    <citation type="submission" date="2017-05" db="EMBL/GenBank/DDBJ databases">
        <authorList>
            <person name="Song R."/>
            <person name="Chenine A.L."/>
            <person name="Ruprecht R.M."/>
        </authorList>
    </citation>
    <scope>NUCLEOTIDE SEQUENCE [LARGE SCALE GENOMIC DNA]</scope>
    <source>
        <strain evidence="1 2">CECT 8899</strain>
    </source>
</reference>
<proteinExistence type="predicted"/>
<organism evidence="1 2">
    <name type="scientific">Flavimaricola marinus</name>
    <dbReference type="NCBI Taxonomy" id="1819565"/>
    <lineage>
        <taxon>Bacteria</taxon>
        <taxon>Pseudomonadati</taxon>
        <taxon>Pseudomonadota</taxon>
        <taxon>Alphaproteobacteria</taxon>
        <taxon>Rhodobacterales</taxon>
        <taxon>Paracoccaceae</taxon>
        <taxon>Flavimaricola</taxon>
    </lineage>
</organism>
<sequence length="63" mass="7228">MSAFGACDMPVPGDWRMCRRCFFNTSARFVVRAVNGADPENDTYAIPTWYRRHTAACFGRLTY</sequence>
<evidence type="ECO:0000313" key="2">
    <source>
        <dbReference type="Proteomes" id="UP000201613"/>
    </source>
</evidence>
<evidence type="ECO:0000313" key="1">
    <source>
        <dbReference type="EMBL" id="SMY07013.1"/>
    </source>
</evidence>
<dbReference type="AlphaFoldDB" id="A0A238LBS8"/>
<name>A0A238LBS8_9RHOB</name>
<gene>
    <name evidence="1" type="ORF">LOM8899_01144</name>
</gene>
<protein>
    <submittedName>
        <fullName evidence="1">Uncharacterized protein</fullName>
    </submittedName>
</protein>
<keyword evidence="2" id="KW-1185">Reference proteome</keyword>